<accession>A0A438DK12</accession>
<name>A0A438DK12_VITVI</name>
<gene>
    <name evidence="2" type="ORF">CK203_106698</name>
</gene>
<reference evidence="2 3" key="1">
    <citation type="journal article" date="2018" name="PLoS Genet.">
        <title>Population sequencing reveals clonal diversity and ancestral inbreeding in the grapevine cultivar Chardonnay.</title>
        <authorList>
            <person name="Roach M.J."/>
            <person name="Johnson D.L."/>
            <person name="Bohlmann J."/>
            <person name="van Vuuren H.J."/>
            <person name="Jones S.J."/>
            <person name="Pretorius I.S."/>
            <person name="Schmidt S.A."/>
            <person name="Borneman A.R."/>
        </authorList>
    </citation>
    <scope>NUCLEOTIDE SEQUENCE [LARGE SCALE GENOMIC DNA]</scope>
    <source>
        <strain evidence="3">cv. Chardonnay</strain>
        <tissue evidence="2">Leaf</tissue>
    </source>
</reference>
<dbReference type="PANTHER" id="PTHR33018:SF34">
    <property type="entry name" value="OS02G0472350 PROTEIN"/>
    <property type="match status" value="1"/>
</dbReference>
<evidence type="ECO:0000256" key="1">
    <source>
        <dbReference type="SAM" id="MobiDB-lite"/>
    </source>
</evidence>
<evidence type="ECO:0000313" key="3">
    <source>
        <dbReference type="Proteomes" id="UP000288805"/>
    </source>
</evidence>
<protein>
    <submittedName>
        <fullName evidence="2">Uncharacterized protein</fullName>
    </submittedName>
</protein>
<evidence type="ECO:0000313" key="2">
    <source>
        <dbReference type="EMBL" id="RVW35696.1"/>
    </source>
</evidence>
<feature type="compositionally biased region" description="Basic residues" evidence="1">
    <location>
        <begin position="201"/>
        <end position="210"/>
    </location>
</feature>
<feature type="region of interest" description="Disordered" evidence="1">
    <location>
        <begin position="178"/>
        <end position="210"/>
    </location>
</feature>
<proteinExistence type="predicted"/>
<dbReference type="Proteomes" id="UP000288805">
    <property type="component" value="Unassembled WGS sequence"/>
</dbReference>
<dbReference type="AlphaFoldDB" id="A0A438DK12"/>
<dbReference type="EMBL" id="QGNW01001595">
    <property type="protein sequence ID" value="RVW35696.1"/>
    <property type="molecule type" value="Genomic_DNA"/>
</dbReference>
<comment type="caution">
    <text evidence="2">The sequence shown here is derived from an EMBL/GenBank/DDBJ whole genome shotgun (WGS) entry which is preliminary data.</text>
</comment>
<feature type="compositionally biased region" description="Polar residues" evidence="1">
    <location>
        <begin position="188"/>
        <end position="199"/>
    </location>
</feature>
<dbReference type="PANTHER" id="PTHR33018">
    <property type="entry name" value="OS10G0338966 PROTEIN-RELATED"/>
    <property type="match status" value="1"/>
</dbReference>
<sequence>MELFDIEGDDNIVDNDMEHHPFANGMPNIKYFNEVEDYDEILQHRYGRLNQEEIKSRWMKRKENRRLLHQKVGEGYVQLVSYLGVLAQTMVLVYHTDWRIVPMELKEKLWDCVKMQKTGSRKPIDRWVLWKLARLKKCEYDDVTRPVAEKIAVEERKITCVGQKDILNLALGTSEHPRRVRGNVGKKSPNNSSTHQNPQKLLKKRNVKGC</sequence>
<organism evidence="2 3">
    <name type="scientific">Vitis vinifera</name>
    <name type="common">Grape</name>
    <dbReference type="NCBI Taxonomy" id="29760"/>
    <lineage>
        <taxon>Eukaryota</taxon>
        <taxon>Viridiplantae</taxon>
        <taxon>Streptophyta</taxon>
        <taxon>Embryophyta</taxon>
        <taxon>Tracheophyta</taxon>
        <taxon>Spermatophyta</taxon>
        <taxon>Magnoliopsida</taxon>
        <taxon>eudicotyledons</taxon>
        <taxon>Gunneridae</taxon>
        <taxon>Pentapetalae</taxon>
        <taxon>rosids</taxon>
        <taxon>Vitales</taxon>
        <taxon>Vitaceae</taxon>
        <taxon>Viteae</taxon>
        <taxon>Vitis</taxon>
    </lineage>
</organism>